<gene>
    <name evidence="1" type="ORF">DZC73_00660</name>
</gene>
<proteinExistence type="predicted"/>
<comment type="caution">
    <text evidence="1">The sequence shown here is derived from an EMBL/GenBank/DDBJ whole genome shotgun (WGS) entry which is preliminary data.</text>
</comment>
<dbReference type="AlphaFoldDB" id="A0A3N7HTP9"/>
<evidence type="ECO:0000313" key="1">
    <source>
        <dbReference type="EMBL" id="RQP25624.1"/>
    </source>
</evidence>
<organism evidence="1 2">
    <name type="scientific">Piscinibacter terrae</name>
    <dbReference type="NCBI Taxonomy" id="2496871"/>
    <lineage>
        <taxon>Bacteria</taxon>
        <taxon>Pseudomonadati</taxon>
        <taxon>Pseudomonadota</taxon>
        <taxon>Betaproteobacteria</taxon>
        <taxon>Burkholderiales</taxon>
        <taxon>Sphaerotilaceae</taxon>
        <taxon>Piscinibacter</taxon>
    </lineage>
</organism>
<name>A0A3N7HTP9_9BURK</name>
<reference evidence="1 2" key="1">
    <citation type="submission" date="2018-08" db="EMBL/GenBank/DDBJ databases">
        <authorList>
            <person name="Khan S.A."/>
            <person name="Jeon C.O."/>
            <person name="Chun B.H."/>
            <person name="Jeong S.E."/>
        </authorList>
    </citation>
    <scope>NUCLEOTIDE SEQUENCE [LARGE SCALE GENOMIC DNA]</scope>
    <source>
        <strain evidence="1 2">S-16</strain>
    </source>
</reference>
<evidence type="ECO:0000313" key="2">
    <source>
        <dbReference type="Proteomes" id="UP000267464"/>
    </source>
</evidence>
<reference evidence="1 2" key="2">
    <citation type="submission" date="2018-12" db="EMBL/GenBank/DDBJ databases">
        <title>Rhizobacter gummiphilus sp. nov., a rubber-degrading bacterium isolated from the soil of a botanical garden in Japan.</title>
        <authorList>
            <person name="Shunsuke S.S."/>
        </authorList>
    </citation>
    <scope>NUCLEOTIDE SEQUENCE [LARGE SCALE GENOMIC DNA]</scope>
    <source>
        <strain evidence="1 2">S-16</strain>
    </source>
</reference>
<protein>
    <submittedName>
        <fullName evidence="1">Uncharacterized protein</fullName>
    </submittedName>
</protein>
<dbReference type="EMBL" id="QUSW01000001">
    <property type="protein sequence ID" value="RQP25624.1"/>
    <property type="molecule type" value="Genomic_DNA"/>
</dbReference>
<sequence length="220" mass="24476">MTCRAAERPFLLSATAIQESDDERVFETSLSWQRAGASRALDFELEYHHTPAWSWQLGLSSERVGGDEPRRERGIELEIQHGLIDPDRAGIGLGLSATCSAQRQSGADQRMWQRAWTLAVPVSARVAQGWVHVNIGVENISGDGSRPWLAVATQQRVSRSVDLLAEVAAVQRREHLAHAGMRWWLRRDKHAIDITVGRRGGEDGSSTLLTLGWSLMDLSF</sequence>
<accession>A0A3N7HTP9</accession>
<dbReference type="Proteomes" id="UP000267464">
    <property type="component" value="Unassembled WGS sequence"/>
</dbReference>
<keyword evidence="2" id="KW-1185">Reference proteome</keyword>